<evidence type="ECO:0000256" key="2">
    <source>
        <dbReference type="ARBA" id="ARBA00022692"/>
    </source>
</evidence>
<evidence type="ECO:0000313" key="8">
    <source>
        <dbReference type="EMBL" id="BCL60132.1"/>
    </source>
</evidence>
<feature type="transmembrane region" description="Helical" evidence="6">
    <location>
        <begin position="147"/>
        <end position="165"/>
    </location>
</feature>
<accession>A0A8D5FEI0</accession>
<evidence type="ECO:0000313" key="9">
    <source>
        <dbReference type="Proteomes" id="UP000826725"/>
    </source>
</evidence>
<evidence type="ECO:0000259" key="7">
    <source>
        <dbReference type="Pfam" id="PF04932"/>
    </source>
</evidence>
<dbReference type="PROSITE" id="PS50005">
    <property type="entry name" value="TPR"/>
    <property type="match status" value="1"/>
</dbReference>
<dbReference type="GO" id="GO:0016020">
    <property type="term" value="C:membrane"/>
    <property type="evidence" value="ECO:0007669"/>
    <property type="project" value="UniProtKB-SubCell"/>
</dbReference>
<dbReference type="RefSeq" id="WP_228856298.1">
    <property type="nucleotide sequence ID" value="NZ_AP024086.1"/>
</dbReference>
<proteinExistence type="predicted"/>
<feature type="domain" description="O-antigen ligase-related" evidence="7">
    <location>
        <begin position="242"/>
        <end position="384"/>
    </location>
</feature>
<feature type="transmembrane region" description="Helical" evidence="6">
    <location>
        <begin position="118"/>
        <end position="135"/>
    </location>
</feature>
<dbReference type="KEGG" id="dbk:DGMP_08250"/>
<feature type="transmembrane region" description="Helical" evidence="6">
    <location>
        <begin position="233"/>
        <end position="252"/>
    </location>
</feature>
<dbReference type="PANTHER" id="PTHR37422:SF23">
    <property type="entry name" value="TEICHURONIC ACID BIOSYNTHESIS PROTEIN TUAE"/>
    <property type="match status" value="1"/>
</dbReference>
<keyword evidence="9" id="KW-1185">Reference proteome</keyword>
<organism evidence="8 9">
    <name type="scientific">Desulfomarina profundi</name>
    <dbReference type="NCBI Taxonomy" id="2772557"/>
    <lineage>
        <taxon>Bacteria</taxon>
        <taxon>Pseudomonadati</taxon>
        <taxon>Thermodesulfobacteriota</taxon>
        <taxon>Desulfobulbia</taxon>
        <taxon>Desulfobulbales</taxon>
        <taxon>Desulfobulbaceae</taxon>
        <taxon>Desulfomarina</taxon>
    </lineage>
</organism>
<keyword evidence="5" id="KW-0802">TPR repeat</keyword>
<feature type="transmembrane region" description="Helical" evidence="6">
    <location>
        <begin position="258"/>
        <end position="274"/>
    </location>
</feature>
<reference evidence="8" key="1">
    <citation type="submission" date="2020-09" db="EMBL/GenBank/DDBJ databases">
        <title>Desulfogranum mesoprofundum gen. nov., sp. nov., a novel mesophilic, sulfate-reducing chemolithoautotroph isolated from a deep-sea hydrothermal vent chimney in the Suiyo Seamount.</title>
        <authorList>
            <person name="Hashimoto Y."/>
            <person name="Nakagawa S."/>
        </authorList>
    </citation>
    <scope>NUCLEOTIDE SEQUENCE</scope>
    <source>
        <strain evidence="8">KT2</strain>
    </source>
</reference>
<feature type="transmembrane region" description="Helical" evidence="6">
    <location>
        <begin position="283"/>
        <end position="301"/>
    </location>
</feature>
<keyword evidence="2 6" id="KW-0812">Transmembrane</keyword>
<dbReference type="Pfam" id="PF04932">
    <property type="entry name" value="Wzy_C"/>
    <property type="match status" value="1"/>
</dbReference>
<protein>
    <recommendedName>
        <fullName evidence="7">O-antigen ligase-related domain-containing protein</fullName>
    </recommendedName>
</protein>
<dbReference type="EMBL" id="AP024086">
    <property type="protein sequence ID" value="BCL60132.1"/>
    <property type="molecule type" value="Genomic_DNA"/>
</dbReference>
<feature type="transmembrane region" description="Helical" evidence="6">
    <location>
        <begin position="436"/>
        <end position="455"/>
    </location>
</feature>
<keyword evidence="4 6" id="KW-0472">Membrane</keyword>
<comment type="subcellular location">
    <subcellularLocation>
        <location evidence="1">Membrane</location>
        <topology evidence="1">Multi-pass membrane protein</topology>
    </subcellularLocation>
</comment>
<name>A0A8D5FEI0_9BACT</name>
<feature type="repeat" description="TPR" evidence="5">
    <location>
        <begin position="731"/>
        <end position="764"/>
    </location>
</feature>
<evidence type="ECO:0000256" key="3">
    <source>
        <dbReference type="ARBA" id="ARBA00022989"/>
    </source>
</evidence>
<dbReference type="PANTHER" id="PTHR37422">
    <property type="entry name" value="TEICHURONIC ACID BIOSYNTHESIS PROTEIN TUAE"/>
    <property type="match status" value="1"/>
</dbReference>
<dbReference type="AlphaFoldDB" id="A0A8D5FEI0"/>
<dbReference type="Proteomes" id="UP000826725">
    <property type="component" value="Chromosome"/>
</dbReference>
<feature type="transmembrane region" description="Helical" evidence="6">
    <location>
        <begin position="406"/>
        <end position="424"/>
    </location>
</feature>
<keyword evidence="3 6" id="KW-1133">Transmembrane helix</keyword>
<evidence type="ECO:0000256" key="5">
    <source>
        <dbReference type="PROSITE-ProRule" id="PRU00339"/>
    </source>
</evidence>
<feature type="transmembrane region" description="Helical" evidence="6">
    <location>
        <begin position="31"/>
        <end position="48"/>
    </location>
</feature>
<gene>
    <name evidence="8" type="ORF">DGMP_08250</name>
</gene>
<feature type="transmembrane region" description="Helical" evidence="6">
    <location>
        <begin position="60"/>
        <end position="84"/>
    </location>
</feature>
<evidence type="ECO:0000256" key="4">
    <source>
        <dbReference type="ARBA" id="ARBA00023136"/>
    </source>
</evidence>
<feature type="transmembrane region" description="Helical" evidence="6">
    <location>
        <begin position="192"/>
        <end position="212"/>
    </location>
</feature>
<feature type="transmembrane region" description="Helical" evidence="6">
    <location>
        <begin position="376"/>
        <end position="394"/>
    </location>
</feature>
<feature type="transmembrane region" description="Helical" evidence="6">
    <location>
        <begin position="475"/>
        <end position="497"/>
    </location>
</feature>
<sequence length="780" mass="89278">MKRISSALFLFSLVFAPLAFGTVEAWSLSVVEITTAAAFILFYLSAWFHKDSTLKVPGTLPLVLLLGVIGFQLLPLPVSVVQVLSPETYAVYSPLFQIEHGRNWLPLSVNQRATLHELLRFGSYGLLYVLTVQLLSEPERLRKTASVVVFLGSAIALLALIQHVGSPDRIYWLRKVPDNASPFGPWINPNQFAGYMELVSPLAFGLFLFYRPRVRGSESFREKFVTFFTIPRIHLYLFLWFGAALMVFSVFISLCRGGILSIVAGGVVFFLLYRRKFPGRSSYIFLTMVVAVVLAITWFGWDIILSEFNQKFDSSGHIREGRLLLWKDTLALIRDFPIFGAGFGSFIHIYPLYKTFVGNLIYDHAHNDYLELLTDGGIVSLLLAAWFVVSILLHGWKMIRRRRDRYAVFLGIGAISGILSLLVHSVTDFNLHNGAVGYYFFFLLGLLVAAVNTRFSYGSSASLLKKQSPGLTAPIVVFGLAWCVAVVIVQIGSYRAWSGYESIKNIYVNPHLGRKFLWKITKTMDRAERQDPFHGLYSYRNGTALWYMGEKKAALEKYLLAFRKNPLEGIFLQQLGLLQNDEKIAEKLLEEGYRRTLNKDILISSYVEWLLWRGQRRRAVEVLSRSMHDAPDQAVAWSGLLREYSFTHEELEKIIPGNSKTWVDFGRHLSSIGLEKESNYFFNRAEKLLMEEDNPAMESYRNLIQFFYRQGFDARALSVLRRAVEKLPDELYFHLKLGEYYQKENIAYRAKEEFERVLFLDPGNKKAVRALRRLGFADSY</sequence>
<dbReference type="InterPro" id="IPR019734">
    <property type="entry name" value="TPR_rpt"/>
</dbReference>
<dbReference type="InterPro" id="IPR007016">
    <property type="entry name" value="O-antigen_ligase-rel_domated"/>
</dbReference>
<evidence type="ECO:0000256" key="1">
    <source>
        <dbReference type="ARBA" id="ARBA00004141"/>
    </source>
</evidence>
<evidence type="ECO:0000256" key="6">
    <source>
        <dbReference type="SAM" id="Phobius"/>
    </source>
</evidence>
<dbReference type="InterPro" id="IPR051533">
    <property type="entry name" value="WaaL-like"/>
</dbReference>